<dbReference type="RefSeq" id="WP_166233925.1">
    <property type="nucleotide sequence ID" value="NZ_CP049865.1"/>
</dbReference>
<dbReference type="KEGG" id="prv:G7070_11940"/>
<evidence type="ECO:0000256" key="1">
    <source>
        <dbReference type="SAM" id="MobiDB-lite"/>
    </source>
</evidence>
<accession>A0A6G7Y892</accession>
<name>A0A6G7Y892_9ACTN</name>
<reference evidence="2 3" key="1">
    <citation type="submission" date="2020-03" db="EMBL/GenBank/DDBJ databases">
        <title>Propioniciclava sp. nov., isolated from Hydrophilus acuminatus.</title>
        <authorList>
            <person name="Hyun D.-W."/>
            <person name="Bae J.-W."/>
        </authorList>
    </citation>
    <scope>NUCLEOTIDE SEQUENCE [LARGE SCALE GENOMIC DNA]</scope>
    <source>
        <strain evidence="2 3">HDW11</strain>
    </source>
</reference>
<evidence type="ECO:0000313" key="3">
    <source>
        <dbReference type="Proteomes" id="UP000501058"/>
    </source>
</evidence>
<proteinExistence type="predicted"/>
<gene>
    <name evidence="2" type="ORF">G7070_11940</name>
</gene>
<feature type="region of interest" description="Disordered" evidence="1">
    <location>
        <begin position="1"/>
        <end position="47"/>
    </location>
</feature>
<sequence>MPYGATGGQEWRPGPQSPVDPDAPRRDQDESEDPDRGFRRPEGDDRG</sequence>
<evidence type="ECO:0000313" key="2">
    <source>
        <dbReference type="EMBL" id="QIK72851.1"/>
    </source>
</evidence>
<protein>
    <submittedName>
        <fullName evidence="2">Uncharacterized protein</fullName>
    </submittedName>
</protein>
<keyword evidence="3" id="KW-1185">Reference proteome</keyword>
<organism evidence="2 3">
    <name type="scientific">Propioniciclava coleopterorum</name>
    <dbReference type="NCBI Taxonomy" id="2714937"/>
    <lineage>
        <taxon>Bacteria</taxon>
        <taxon>Bacillati</taxon>
        <taxon>Actinomycetota</taxon>
        <taxon>Actinomycetes</taxon>
        <taxon>Propionibacteriales</taxon>
        <taxon>Propionibacteriaceae</taxon>
        <taxon>Propioniciclava</taxon>
    </lineage>
</organism>
<dbReference type="EMBL" id="CP049865">
    <property type="protein sequence ID" value="QIK72851.1"/>
    <property type="molecule type" value="Genomic_DNA"/>
</dbReference>
<dbReference type="Proteomes" id="UP000501058">
    <property type="component" value="Chromosome"/>
</dbReference>
<feature type="compositionally biased region" description="Basic and acidic residues" evidence="1">
    <location>
        <begin position="22"/>
        <end position="47"/>
    </location>
</feature>
<dbReference type="AlphaFoldDB" id="A0A6G7Y892"/>